<protein>
    <submittedName>
        <fullName evidence="1">Uncharacterized protein</fullName>
    </submittedName>
</protein>
<accession>A0A7J0EZ56</accession>
<organism evidence="1 2">
    <name type="scientific">Actinidia rufa</name>
    <dbReference type="NCBI Taxonomy" id="165716"/>
    <lineage>
        <taxon>Eukaryota</taxon>
        <taxon>Viridiplantae</taxon>
        <taxon>Streptophyta</taxon>
        <taxon>Embryophyta</taxon>
        <taxon>Tracheophyta</taxon>
        <taxon>Spermatophyta</taxon>
        <taxon>Magnoliopsida</taxon>
        <taxon>eudicotyledons</taxon>
        <taxon>Gunneridae</taxon>
        <taxon>Pentapetalae</taxon>
        <taxon>asterids</taxon>
        <taxon>Ericales</taxon>
        <taxon>Actinidiaceae</taxon>
        <taxon>Actinidia</taxon>
    </lineage>
</organism>
<proteinExistence type="predicted"/>
<sequence>MPKNINTEVEEQNIDNAFDMKETKNSLYLRNMGRPVLSSLLPGTVKAVVNMTAEMWVHTTMPEAAVFFIHLSPSFAKLSGK</sequence>
<comment type="caution">
    <text evidence="1">The sequence shown here is derived from an EMBL/GenBank/DDBJ whole genome shotgun (WGS) entry which is preliminary data.</text>
</comment>
<reference evidence="1 2" key="1">
    <citation type="submission" date="2019-07" db="EMBL/GenBank/DDBJ databases">
        <title>De Novo Assembly of kiwifruit Actinidia rufa.</title>
        <authorList>
            <person name="Sugita-Konishi S."/>
            <person name="Sato K."/>
            <person name="Mori E."/>
            <person name="Abe Y."/>
            <person name="Kisaki G."/>
            <person name="Hamano K."/>
            <person name="Suezawa K."/>
            <person name="Otani M."/>
            <person name="Fukuda T."/>
            <person name="Manabe T."/>
            <person name="Gomi K."/>
            <person name="Tabuchi M."/>
            <person name="Akimitsu K."/>
            <person name="Kataoka I."/>
        </authorList>
    </citation>
    <scope>NUCLEOTIDE SEQUENCE [LARGE SCALE GENOMIC DNA]</scope>
    <source>
        <strain evidence="2">cv. Fuchu</strain>
    </source>
</reference>
<evidence type="ECO:0000313" key="2">
    <source>
        <dbReference type="Proteomes" id="UP000585474"/>
    </source>
</evidence>
<dbReference type="AlphaFoldDB" id="A0A7J0EZ56"/>
<keyword evidence="2" id="KW-1185">Reference proteome</keyword>
<name>A0A7J0EZ56_9ERIC</name>
<gene>
    <name evidence="1" type="ORF">Acr_07g0014450</name>
</gene>
<dbReference type="Proteomes" id="UP000585474">
    <property type="component" value="Unassembled WGS sequence"/>
</dbReference>
<dbReference type="EMBL" id="BJWL01000007">
    <property type="protein sequence ID" value="GFY91249.1"/>
    <property type="molecule type" value="Genomic_DNA"/>
</dbReference>
<dbReference type="OrthoDB" id="10453111at2759"/>
<evidence type="ECO:0000313" key="1">
    <source>
        <dbReference type="EMBL" id="GFY91249.1"/>
    </source>
</evidence>